<evidence type="ECO:0000313" key="2">
    <source>
        <dbReference type="Proteomes" id="UP001371218"/>
    </source>
</evidence>
<protein>
    <submittedName>
        <fullName evidence="1">N-formylglutamate amidohydrolase</fullName>
    </submittedName>
</protein>
<sequence>MSLKSDAPFDVIAGEAQADSPLVFDSPHSWPHWPADVPTIAPTEALRTSCDAWVDEIWAAALQGRAPLLTARFHRSYIDANRARDDIDPALLAQPWPVSLHPSDRSRRGFGLLRRLALPGVPVYREPLAVTDVARRIERFYDPYHHQLAALIDAARPHHDAVLHINCHSMKSVGNAMNEDCGRPRPDIVLSDRDGQTAGAPVLGWMASALRERGYRVQFNDPYRGEEILRRHGCPRRGRYSVQIELRRDLYMDERCFERHSGFDRLVGDLKACVGLWLEEWPDGPRVGPALG</sequence>
<name>A0ABU9BVI9_9BURK</name>
<keyword evidence="2" id="KW-1185">Reference proteome</keyword>
<dbReference type="Pfam" id="PF05013">
    <property type="entry name" value="FGase"/>
    <property type="match status" value="1"/>
</dbReference>
<evidence type="ECO:0000313" key="1">
    <source>
        <dbReference type="EMBL" id="MEK8033784.1"/>
    </source>
</evidence>
<comment type="caution">
    <text evidence="1">The sequence shown here is derived from an EMBL/GenBank/DDBJ whole genome shotgun (WGS) entry which is preliminary data.</text>
</comment>
<proteinExistence type="predicted"/>
<dbReference type="RefSeq" id="WP_341428208.1">
    <property type="nucleotide sequence ID" value="NZ_JBBUTG010000021.1"/>
</dbReference>
<dbReference type="Gene3D" id="3.40.630.40">
    <property type="entry name" value="Zn-dependent exopeptidases"/>
    <property type="match status" value="1"/>
</dbReference>
<accession>A0ABU9BVI9</accession>
<dbReference type="EMBL" id="JBBUTG010000021">
    <property type="protein sequence ID" value="MEK8033784.1"/>
    <property type="molecule type" value="Genomic_DNA"/>
</dbReference>
<dbReference type="InterPro" id="IPR007709">
    <property type="entry name" value="N-FG_amidohydro"/>
</dbReference>
<dbReference type="Proteomes" id="UP001371218">
    <property type="component" value="Unassembled WGS sequence"/>
</dbReference>
<dbReference type="SUPFAM" id="SSF53187">
    <property type="entry name" value="Zn-dependent exopeptidases"/>
    <property type="match status" value="1"/>
</dbReference>
<gene>
    <name evidence="1" type="ORF">AACH06_23420</name>
</gene>
<reference evidence="1 2" key="1">
    <citation type="submission" date="2024-04" db="EMBL/GenBank/DDBJ databases">
        <title>Novel species of the genus Ideonella isolated from streams.</title>
        <authorList>
            <person name="Lu H."/>
        </authorList>
    </citation>
    <scope>NUCLEOTIDE SEQUENCE [LARGE SCALE GENOMIC DNA]</scope>
    <source>
        <strain evidence="1 2">DXS29W</strain>
    </source>
</reference>
<organism evidence="1 2">
    <name type="scientific">Ideonella lacteola</name>
    <dbReference type="NCBI Taxonomy" id="2984193"/>
    <lineage>
        <taxon>Bacteria</taxon>
        <taxon>Pseudomonadati</taxon>
        <taxon>Pseudomonadota</taxon>
        <taxon>Betaproteobacteria</taxon>
        <taxon>Burkholderiales</taxon>
        <taxon>Sphaerotilaceae</taxon>
        <taxon>Ideonella</taxon>
    </lineage>
</organism>